<proteinExistence type="predicted"/>
<evidence type="ECO:0000313" key="2">
    <source>
        <dbReference type="Proteomes" id="UP000291084"/>
    </source>
</evidence>
<evidence type="ECO:0000313" key="1">
    <source>
        <dbReference type="EMBL" id="BAT91023.1"/>
    </source>
</evidence>
<protein>
    <submittedName>
        <fullName evidence="1">Uncharacterized protein</fullName>
    </submittedName>
</protein>
<accession>A0A0S3SDW1</accession>
<organism evidence="1 2">
    <name type="scientific">Vigna angularis var. angularis</name>
    <dbReference type="NCBI Taxonomy" id="157739"/>
    <lineage>
        <taxon>Eukaryota</taxon>
        <taxon>Viridiplantae</taxon>
        <taxon>Streptophyta</taxon>
        <taxon>Embryophyta</taxon>
        <taxon>Tracheophyta</taxon>
        <taxon>Spermatophyta</taxon>
        <taxon>Magnoliopsida</taxon>
        <taxon>eudicotyledons</taxon>
        <taxon>Gunneridae</taxon>
        <taxon>Pentapetalae</taxon>
        <taxon>rosids</taxon>
        <taxon>fabids</taxon>
        <taxon>Fabales</taxon>
        <taxon>Fabaceae</taxon>
        <taxon>Papilionoideae</taxon>
        <taxon>50 kb inversion clade</taxon>
        <taxon>NPAAA clade</taxon>
        <taxon>indigoferoid/millettioid clade</taxon>
        <taxon>Phaseoleae</taxon>
        <taxon>Vigna</taxon>
    </lineage>
</organism>
<gene>
    <name evidence="1" type="primary">Vigan.06G232400</name>
    <name evidence="1" type="ORF">VIGAN_06232400</name>
</gene>
<reference evidence="1 2" key="1">
    <citation type="journal article" date="2015" name="Sci. Rep.">
        <title>The power of single molecule real-time sequencing technology in the de novo assembly of a eukaryotic genome.</title>
        <authorList>
            <person name="Sakai H."/>
            <person name="Naito K."/>
            <person name="Ogiso-Tanaka E."/>
            <person name="Takahashi Y."/>
            <person name="Iseki K."/>
            <person name="Muto C."/>
            <person name="Satou K."/>
            <person name="Teruya K."/>
            <person name="Shiroma A."/>
            <person name="Shimoji M."/>
            <person name="Hirano T."/>
            <person name="Itoh T."/>
            <person name="Kaga A."/>
            <person name="Tomooka N."/>
        </authorList>
    </citation>
    <scope>NUCLEOTIDE SEQUENCE [LARGE SCALE GENOMIC DNA]</scope>
    <source>
        <strain evidence="2">cv. Shumari</strain>
    </source>
</reference>
<keyword evidence="2" id="KW-1185">Reference proteome</keyword>
<sequence>MKVGSSKRWELQSDFVSLQHKRKNIPLVHLQILKLLVLLPMMPVGQQEDQNIAIDKQKHLDTQFVFICSSSTIWRRSHYDKQIFISLGLVTTLSSHRQFSTLVGFRA</sequence>
<dbReference type="EMBL" id="AP015039">
    <property type="protein sequence ID" value="BAT91023.1"/>
    <property type="molecule type" value="Genomic_DNA"/>
</dbReference>
<dbReference type="Proteomes" id="UP000291084">
    <property type="component" value="Chromosome 6"/>
</dbReference>
<name>A0A0S3SDW1_PHAAN</name>
<feature type="non-terminal residue" evidence="1">
    <location>
        <position position="107"/>
    </location>
</feature>
<dbReference type="AlphaFoldDB" id="A0A0S3SDW1"/>